<gene>
    <name evidence="2" type="ORF">MYP_3863</name>
</gene>
<dbReference type="Proteomes" id="UP000030185">
    <property type="component" value="Unassembled WGS sequence"/>
</dbReference>
<dbReference type="InterPro" id="IPR052025">
    <property type="entry name" value="Xyloglucanase_GH74"/>
</dbReference>
<dbReference type="PANTHER" id="PTHR43739:SF5">
    <property type="entry name" value="EXO-ALPHA-SIALIDASE"/>
    <property type="match status" value="1"/>
</dbReference>
<dbReference type="EMBL" id="BBLT01000009">
    <property type="protein sequence ID" value="GAL86633.1"/>
    <property type="molecule type" value="Genomic_DNA"/>
</dbReference>
<evidence type="ECO:0000259" key="1">
    <source>
        <dbReference type="Pfam" id="PF18962"/>
    </source>
</evidence>
<keyword evidence="3" id="KW-1185">Reference proteome</keyword>
<organism evidence="2 3">
    <name type="scientific">Sporocytophaga myxococcoides</name>
    <dbReference type="NCBI Taxonomy" id="153721"/>
    <lineage>
        <taxon>Bacteria</taxon>
        <taxon>Pseudomonadati</taxon>
        <taxon>Bacteroidota</taxon>
        <taxon>Cytophagia</taxon>
        <taxon>Cytophagales</taxon>
        <taxon>Cytophagaceae</taxon>
        <taxon>Sporocytophaga</taxon>
    </lineage>
</organism>
<dbReference type="AlphaFoldDB" id="A0A098LKB4"/>
<dbReference type="GO" id="GO:0010411">
    <property type="term" value="P:xyloglucan metabolic process"/>
    <property type="evidence" value="ECO:0007669"/>
    <property type="project" value="TreeGrafter"/>
</dbReference>
<dbReference type="PANTHER" id="PTHR43739">
    <property type="entry name" value="XYLOGLUCANASE (EUROFUNG)"/>
    <property type="match status" value="1"/>
</dbReference>
<comment type="caution">
    <text evidence="2">The sequence shown here is derived from an EMBL/GenBank/DDBJ whole genome shotgun (WGS) entry which is preliminary data.</text>
</comment>
<dbReference type="Gene3D" id="2.130.10.10">
    <property type="entry name" value="YVTN repeat-like/Quinoprotein amine dehydrogenase"/>
    <property type="match status" value="2"/>
</dbReference>
<evidence type="ECO:0000313" key="3">
    <source>
        <dbReference type="Proteomes" id="UP000030185"/>
    </source>
</evidence>
<sequence>MNQGDKVYASIGGAITVGEEELGHYKFYNLELANYRYSCATKWNKHVVTGSENGFVALYGDISIAERLFTKSIGSGEIYNIEIKDERVLFATATGIYISDDVLNTAQRITAGIPEVKTRQIRIINDKIYAASDSGLYVSENSGDHWKLLAFPRKKVNSVESLNDTIYSGTKAGLFFSTDEGKNWTPVPYFENKEVSKIFIDQSDLWLTSGYHIFKKLNGNWQEQYPGLPDQINSMVRVGSTIFLSSILGIVSKKDGEEWKTARLQNNLGDKRELATLASNGKHLIAGAEVGGVYLSKDFGISWEMKSPPAEAGATISSLHINNKSWFASNYMNTYRSQDSCKTWALAQQGLPSVPISDIKTFNDSLWVCTSAGLYLSMDQGDNWFQFLSSASNSIVKNSKGEILLTSGQKLLKAPFPYINWDTVTFSKNLTKLVQAGDTMYLSTAGDYLYRSFNGGSTWGKIFKGLNTSNANIYELTVNKEFAVISIENVIYVLRHASDQWTSFNQTLPFGDIRNLMILDNDLYTIVQFQGLFRRSLSDFDGPTSIDHPAHEKASGFYPNPAVSYIYLKNTSNVEQANLYDLSGKLIRSFADSEALDISGIEKGIFLIRITHKDKTETFERLIKY</sequence>
<reference evidence="2 3" key="1">
    <citation type="submission" date="2014-09" db="EMBL/GenBank/DDBJ databases">
        <title>Sporocytophaga myxococcoides PG-01 genome sequencing.</title>
        <authorList>
            <person name="Liu L."/>
            <person name="Gao P.J."/>
            <person name="Chen G.J."/>
            <person name="Wang L.S."/>
        </authorList>
    </citation>
    <scope>NUCLEOTIDE SEQUENCE [LARGE SCALE GENOMIC DNA]</scope>
    <source>
        <strain evidence="2 3">PG-01</strain>
    </source>
</reference>
<dbReference type="SUPFAM" id="SSF110296">
    <property type="entry name" value="Oligoxyloglucan reducing end-specific cellobiohydrolase"/>
    <property type="match status" value="2"/>
</dbReference>
<dbReference type="Pfam" id="PF18962">
    <property type="entry name" value="Por_Secre_tail"/>
    <property type="match status" value="1"/>
</dbReference>
<dbReference type="eggNOG" id="COG4447">
    <property type="taxonomic scope" value="Bacteria"/>
</dbReference>
<feature type="domain" description="Secretion system C-terminal sorting" evidence="1">
    <location>
        <begin position="558"/>
        <end position="623"/>
    </location>
</feature>
<proteinExistence type="predicted"/>
<accession>A0A098LKB4</accession>
<name>A0A098LKB4_9BACT</name>
<dbReference type="InterPro" id="IPR015943">
    <property type="entry name" value="WD40/YVTN_repeat-like_dom_sf"/>
</dbReference>
<dbReference type="NCBIfam" id="TIGR04183">
    <property type="entry name" value="Por_Secre_tail"/>
    <property type="match status" value="1"/>
</dbReference>
<protein>
    <submittedName>
        <fullName evidence="2">Two component regulator propeller domain-containing protein</fullName>
    </submittedName>
</protein>
<dbReference type="STRING" id="153721.MYP_3863"/>
<dbReference type="InterPro" id="IPR026444">
    <property type="entry name" value="Secre_tail"/>
</dbReference>
<evidence type="ECO:0000313" key="2">
    <source>
        <dbReference type="EMBL" id="GAL86633.1"/>
    </source>
</evidence>